<name>A0A0F8VAI3_9ZZZZ</name>
<keyword evidence="1" id="KW-0472">Membrane</keyword>
<reference evidence="2" key="1">
    <citation type="journal article" date="2015" name="Nature">
        <title>Complex archaea that bridge the gap between prokaryotes and eukaryotes.</title>
        <authorList>
            <person name="Spang A."/>
            <person name="Saw J.H."/>
            <person name="Jorgensen S.L."/>
            <person name="Zaremba-Niedzwiedzka K."/>
            <person name="Martijn J."/>
            <person name="Lind A.E."/>
            <person name="van Eijk R."/>
            <person name="Schleper C."/>
            <person name="Guy L."/>
            <person name="Ettema T.J."/>
        </authorList>
    </citation>
    <scope>NUCLEOTIDE SEQUENCE</scope>
</reference>
<dbReference type="AlphaFoldDB" id="A0A0F8VAI3"/>
<feature type="transmembrane region" description="Helical" evidence="1">
    <location>
        <begin position="47"/>
        <end position="65"/>
    </location>
</feature>
<evidence type="ECO:0000256" key="1">
    <source>
        <dbReference type="SAM" id="Phobius"/>
    </source>
</evidence>
<proteinExistence type="predicted"/>
<sequence length="72" mass="8312">MFKSMIVLVLSVIIFVIPFNVFADDIPTLIQYTTTEEKLVSKDATIFILAVFLFVFTIFTINFYTDSYIESL</sequence>
<accession>A0A0F8VAI3</accession>
<protein>
    <submittedName>
        <fullName evidence="2">Uncharacterized protein</fullName>
    </submittedName>
</protein>
<evidence type="ECO:0000313" key="2">
    <source>
        <dbReference type="EMBL" id="KKK41588.1"/>
    </source>
</evidence>
<keyword evidence="1" id="KW-1133">Transmembrane helix</keyword>
<organism evidence="2">
    <name type="scientific">marine sediment metagenome</name>
    <dbReference type="NCBI Taxonomy" id="412755"/>
    <lineage>
        <taxon>unclassified sequences</taxon>
        <taxon>metagenomes</taxon>
        <taxon>ecological metagenomes</taxon>
    </lineage>
</organism>
<gene>
    <name evidence="2" type="ORF">LCGC14_2621120</name>
</gene>
<comment type="caution">
    <text evidence="2">The sequence shown here is derived from an EMBL/GenBank/DDBJ whole genome shotgun (WGS) entry which is preliminary data.</text>
</comment>
<dbReference type="EMBL" id="LAZR01070388">
    <property type="protein sequence ID" value="KKK41588.1"/>
    <property type="molecule type" value="Genomic_DNA"/>
</dbReference>
<keyword evidence="1" id="KW-0812">Transmembrane</keyword>